<comment type="caution">
    <text evidence="2">The sequence shown here is derived from an EMBL/GenBank/DDBJ whole genome shotgun (WGS) entry which is preliminary data.</text>
</comment>
<evidence type="ECO:0000313" key="3">
    <source>
        <dbReference type="Proteomes" id="UP000636479"/>
    </source>
</evidence>
<sequence>MDSSKVEEQLQSSSQCPPDSNWKLLACTTWSPNPTTIHSLPSEIIATIFEHCLPPYPKPPQLIGQDSPTYLLGICRTWRDIALHSPELWRAVDCYSRRHLVVVLEWLQRSKSRLLSLSIVFELGGLDNERLLQALVAHRTRWEYAQFWTFEAQSSRIICGPAPHLKELAIRPVDDYPRAFNLPPLAVDMTNGAFPRIVSLTLLAAKFTPGPAISWSHLQTLSLMHTSFVECASNHKASAGFMVTYRLTQVGPGGHQRKRCQYQRSQAREACPRDMRRSTPRRLPVSQCTYAAGAPPTPTDGRFL</sequence>
<proteinExistence type="predicted"/>
<gene>
    <name evidence="2" type="ORF">MIND_01106000</name>
</gene>
<dbReference type="GeneID" id="59350143"/>
<organism evidence="2 3">
    <name type="scientific">Mycena indigotica</name>
    <dbReference type="NCBI Taxonomy" id="2126181"/>
    <lineage>
        <taxon>Eukaryota</taxon>
        <taxon>Fungi</taxon>
        <taxon>Dikarya</taxon>
        <taxon>Basidiomycota</taxon>
        <taxon>Agaricomycotina</taxon>
        <taxon>Agaricomycetes</taxon>
        <taxon>Agaricomycetidae</taxon>
        <taxon>Agaricales</taxon>
        <taxon>Marasmiineae</taxon>
        <taxon>Mycenaceae</taxon>
        <taxon>Mycena</taxon>
    </lineage>
</organism>
<dbReference type="OrthoDB" id="3139566at2759"/>
<dbReference type="Proteomes" id="UP000636479">
    <property type="component" value="Unassembled WGS sequence"/>
</dbReference>
<dbReference type="AlphaFoldDB" id="A0A8H6SB33"/>
<name>A0A8H6SB33_9AGAR</name>
<reference evidence="2" key="1">
    <citation type="submission" date="2020-05" db="EMBL/GenBank/DDBJ databases">
        <title>Mycena genomes resolve the evolution of fungal bioluminescence.</title>
        <authorList>
            <person name="Tsai I.J."/>
        </authorList>
    </citation>
    <scope>NUCLEOTIDE SEQUENCE</scope>
    <source>
        <strain evidence="2">171206Taipei</strain>
    </source>
</reference>
<feature type="region of interest" description="Disordered" evidence="1">
    <location>
        <begin position="252"/>
        <end position="278"/>
    </location>
</feature>
<evidence type="ECO:0000313" key="2">
    <source>
        <dbReference type="EMBL" id="KAF7295658.1"/>
    </source>
</evidence>
<keyword evidence="3" id="KW-1185">Reference proteome</keyword>
<dbReference type="EMBL" id="JACAZF010000009">
    <property type="protein sequence ID" value="KAF7295658.1"/>
    <property type="molecule type" value="Genomic_DNA"/>
</dbReference>
<dbReference type="Gene3D" id="1.20.1280.50">
    <property type="match status" value="1"/>
</dbReference>
<accession>A0A8H6SB33</accession>
<protein>
    <recommendedName>
        <fullName evidence="4">F-box domain-containing protein</fullName>
    </recommendedName>
</protein>
<feature type="compositionally biased region" description="Basic and acidic residues" evidence="1">
    <location>
        <begin position="266"/>
        <end position="277"/>
    </location>
</feature>
<evidence type="ECO:0000256" key="1">
    <source>
        <dbReference type="SAM" id="MobiDB-lite"/>
    </source>
</evidence>
<dbReference type="RefSeq" id="XP_037217021.1">
    <property type="nucleotide sequence ID" value="XM_037367627.1"/>
</dbReference>
<evidence type="ECO:0008006" key="4">
    <source>
        <dbReference type="Google" id="ProtNLM"/>
    </source>
</evidence>